<organism evidence="2 3">
    <name type="scientific">Besnoitia besnoiti</name>
    <name type="common">Apicomplexan protozoan</name>
    <dbReference type="NCBI Taxonomy" id="94643"/>
    <lineage>
        <taxon>Eukaryota</taxon>
        <taxon>Sar</taxon>
        <taxon>Alveolata</taxon>
        <taxon>Apicomplexa</taxon>
        <taxon>Conoidasida</taxon>
        <taxon>Coccidia</taxon>
        <taxon>Eucoccidiorida</taxon>
        <taxon>Eimeriorina</taxon>
        <taxon>Sarcocystidae</taxon>
        <taxon>Besnoitia</taxon>
    </lineage>
</organism>
<dbReference type="RefSeq" id="XP_029219213.1">
    <property type="nucleotide sequence ID" value="XM_029364505.1"/>
</dbReference>
<sequence>MSAATGLRFALNEIRQFVSPWVPLTIVGVPCFANAYGMIMFKHHSFFNNKPNENVSRFEGEAKGGDH</sequence>
<evidence type="ECO:0000313" key="2">
    <source>
        <dbReference type="EMBL" id="PFH35204.1"/>
    </source>
</evidence>
<comment type="caution">
    <text evidence="2">The sequence shown here is derived from an EMBL/GenBank/DDBJ whole genome shotgun (WGS) entry which is preliminary data.</text>
</comment>
<protein>
    <recommendedName>
        <fullName evidence="4">Transmembrane protein</fullName>
    </recommendedName>
</protein>
<accession>A0A2A9MDC3</accession>
<dbReference type="GeneID" id="40311019"/>
<name>A0A2A9MDC3_BESBE</name>
<gene>
    <name evidence="2" type="ORF">BESB_060910</name>
</gene>
<dbReference type="OrthoDB" id="328082at2759"/>
<evidence type="ECO:0000313" key="3">
    <source>
        <dbReference type="Proteomes" id="UP000224006"/>
    </source>
</evidence>
<proteinExistence type="predicted"/>
<keyword evidence="1" id="KW-1133">Transmembrane helix</keyword>
<dbReference type="VEuPathDB" id="ToxoDB:BESB_060910"/>
<feature type="transmembrane region" description="Helical" evidence="1">
    <location>
        <begin position="20"/>
        <end position="41"/>
    </location>
</feature>
<dbReference type="Proteomes" id="UP000224006">
    <property type="component" value="Chromosome V"/>
</dbReference>
<evidence type="ECO:0000256" key="1">
    <source>
        <dbReference type="SAM" id="Phobius"/>
    </source>
</evidence>
<dbReference type="EMBL" id="NWUJ01000005">
    <property type="protein sequence ID" value="PFH35204.1"/>
    <property type="molecule type" value="Genomic_DNA"/>
</dbReference>
<dbReference type="KEGG" id="bbes:BESB_060910"/>
<reference evidence="2 3" key="1">
    <citation type="submission" date="2017-09" db="EMBL/GenBank/DDBJ databases">
        <title>Genome sequencing of Besnoitia besnoiti strain Bb-Ger1.</title>
        <authorList>
            <person name="Schares G."/>
            <person name="Venepally P."/>
            <person name="Lorenzi H.A."/>
        </authorList>
    </citation>
    <scope>NUCLEOTIDE SEQUENCE [LARGE SCALE GENOMIC DNA]</scope>
    <source>
        <strain evidence="2 3">Bb-Ger1</strain>
    </source>
</reference>
<keyword evidence="3" id="KW-1185">Reference proteome</keyword>
<keyword evidence="1" id="KW-0472">Membrane</keyword>
<evidence type="ECO:0008006" key="4">
    <source>
        <dbReference type="Google" id="ProtNLM"/>
    </source>
</evidence>
<dbReference type="AlphaFoldDB" id="A0A2A9MDC3"/>
<keyword evidence="1" id="KW-0812">Transmembrane</keyword>